<keyword evidence="2" id="KW-1185">Reference proteome</keyword>
<dbReference type="Proteomes" id="UP000821865">
    <property type="component" value="Chromosome 3"/>
</dbReference>
<evidence type="ECO:0000313" key="1">
    <source>
        <dbReference type="EMBL" id="KAH7959233.1"/>
    </source>
</evidence>
<proteinExistence type="predicted"/>
<accession>A0ACB8D4G3</accession>
<reference evidence="1" key="1">
    <citation type="submission" date="2020-05" db="EMBL/GenBank/DDBJ databases">
        <title>Large-scale comparative analyses of tick genomes elucidate their genetic diversity and vector capacities.</title>
        <authorList>
            <person name="Jia N."/>
            <person name="Wang J."/>
            <person name="Shi W."/>
            <person name="Du L."/>
            <person name="Sun Y."/>
            <person name="Zhan W."/>
            <person name="Jiang J."/>
            <person name="Wang Q."/>
            <person name="Zhang B."/>
            <person name="Ji P."/>
            <person name="Sakyi L.B."/>
            <person name="Cui X."/>
            <person name="Yuan T."/>
            <person name="Jiang B."/>
            <person name="Yang W."/>
            <person name="Lam T.T.-Y."/>
            <person name="Chang Q."/>
            <person name="Ding S."/>
            <person name="Wang X."/>
            <person name="Zhu J."/>
            <person name="Ruan X."/>
            <person name="Zhao L."/>
            <person name="Wei J."/>
            <person name="Que T."/>
            <person name="Du C."/>
            <person name="Cheng J."/>
            <person name="Dai P."/>
            <person name="Han X."/>
            <person name="Huang E."/>
            <person name="Gao Y."/>
            <person name="Liu J."/>
            <person name="Shao H."/>
            <person name="Ye R."/>
            <person name="Li L."/>
            <person name="Wei W."/>
            <person name="Wang X."/>
            <person name="Wang C."/>
            <person name="Yang T."/>
            <person name="Huo Q."/>
            <person name="Li W."/>
            <person name="Guo W."/>
            <person name="Chen H."/>
            <person name="Zhou L."/>
            <person name="Ni X."/>
            <person name="Tian J."/>
            <person name="Zhou Y."/>
            <person name="Sheng Y."/>
            <person name="Liu T."/>
            <person name="Pan Y."/>
            <person name="Xia L."/>
            <person name="Li J."/>
            <person name="Zhao F."/>
            <person name="Cao W."/>
        </authorList>
    </citation>
    <scope>NUCLEOTIDE SEQUENCE</scope>
    <source>
        <strain evidence="1">Dsil-2018</strain>
    </source>
</reference>
<protein>
    <submittedName>
        <fullName evidence="1">Uncharacterized protein</fullName>
    </submittedName>
</protein>
<organism evidence="1 2">
    <name type="scientific">Dermacentor silvarum</name>
    <name type="common">Tick</name>
    <dbReference type="NCBI Taxonomy" id="543639"/>
    <lineage>
        <taxon>Eukaryota</taxon>
        <taxon>Metazoa</taxon>
        <taxon>Ecdysozoa</taxon>
        <taxon>Arthropoda</taxon>
        <taxon>Chelicerata</taxon>
        <taxon>Arachnida</taxon>
        <taxon>Acari</taxon>
        <taxon>Parasitiformes</taxon>
        <taxon>Ixodida</taxon>
        <taxon>Ixodoidea</taxon>
        <taxon>Ixodidae</taxon>
        <taxon>Rhipicephalinae</taxon>
        <taxon>Dermacentor</taxon>
    </lineage>
</organism>
<sequence>MPLVQLRHGRGCFSSTRIFESTRNRMVVRPWQLDDIVIEATDRRKLPDKTVIAMAGGRRVRRWNGCAHVPQHGPDSVHSWLIAGACALACFFAMAGRRSAGFLFVAILDTFQVNRSEGSWPIMLMGGLVYLAGLITGPLAHRFNARPVIIAGAVISGIGAMLSFFANSIAIMTVTLGAIHAIGAGMVFVVSPTIISEHFVKHKGLAMGINFTGVTMGTFVFPKLLEFLTKTYGLRGALLIFGAIVMNGLAFSLFPRTPKWRSAPPEQKQANAQNLSITSSGDKKHGTLRHGLTVFKHPIFYLVMYSFIVHSFGFECYISLFVDFAVDRGVAVSSAVTMVSMGAIAEALGRLTLPAAVDRGWLTNKQLIVLIFAVQGGMFIILPFLYIHGLIFTVAAVIAYTIGTGLVLFPVILAIYLGQERMSMSYGMVIASAGLLSFIKPSVIGYFRDNVGAYDVLFVICGSLIAFAAIIWILVFMWEAREKKKDIMGKGGSLEGAETATQM</sequence>
<evidence type="ECO:0000313" key="2">
    <source>
        <dbReference type="Proteomes" id="UP000821865"/>
    </source>
</evidence>
<name>A0ACB8D4G3_DERSI</name>
<comment type="caution">
    <text evidence="1">The sequence shown here is derived from an EMBL/GenBank/DDBJ whole genome shotgun (WGS) entry which is preliminary data.</text>
</comment>
<dbReference type="EMBL" id="CM023472">
    <property type="protein sequence ID" value="KAH7959233.1"/>
    <property type="molecule type" value="Genomic_DNA"/>
</dbReference>
<gene>
    <name evidence="1" type="ORF">HPB49_009466</name>
</gene>